<evidence type="ECO:0000256" key="2">
    <source>
        <dbReference type="ARBA" id="ARBA00007376"/>
    </source>
</evidence>
<feature type="domain" description="G-protein coupled receptors family 1 profile" evidence="15">
    <location>
        <begin position="23"/>
        <end position="282"/>
    </location>
</feature>
<evidence type="ECO:0000256" key="7">
    <source>
        <dbReference type="ARBA" id="ARBA00023040"/>
    </source>
</evidence>
<evidence type="ECO:0000256" key="9">
    <source>
        <dbReference type="ARBA" id="ARBA00023170"/>
    </source>
</evidence>
<keyword evidence="8 13" id="KW-0472">Membrane</keyword>
<feature type="transmembrane region" description="Helical" evidence="14">
    <location>
        <begin position="129"/>
        <end position="148"/>
    </location>
</feature>
<name>A0A8D2H593_UROPR</name>
<keyword evidence="9 13" id="KW-0675">Receptor</keyword>
<evidence type="ECO:0000256" key="3">
    <source>
        <dbReference type="ARBA" id="ARBA00022480"/>
    </source>
</evidence>
<evidence type="ECO:0000256" key="6">
    <source>
        <dbReference type="ARBA" id="ARBA00022989"/>
    </source>
</evidence>
<accession>A0A8D2H593</accession>
<dbReference type="AlphaFoldDB" id="A0A8D2H593"/>
<dbReference type="GO" id="GO:0004930">
    <property type="term" value="F:G protein-coupled receptor activity"/>
    <property type="evidence" value="ECO:0007669"/>
    <property type="project" value="UniProtKB-KW"/>
</dbReference>
<feature type="transmembrane region" description="Helical" evidence="14">
    <location>
        <begin position="231"/>
        <end position="253"/>
    </location>
</feature>
<evidence type="ECO:0000256" key="12">
    <source>
        <dbReference type="RuleBase" id="RU004423"/>
    </source>
</evidence>
<evidence type="ECO:0000256" key="13">
    <source>
        <dbReference type="RuleBase" id="RU004424"/>
    </source>
</evidence>
<dbReference type="PROSITE" id="PS50262">
    <property type="entry name" value="G_PROTEIN_RECEP_F1_2"/>
    <property type="match status" value="1"/>
</dbReference>
<dbReference type="Ensembl" id="ENSUPAT00010013140.1">
    <property type="protein sequence ID" value="ENSUPAP00010011441.1"/>
    <property type="gene ID" value="ENSUPAG00010009294.1"/>
</dbReference>
<evidence type="ECO:0000256" key="5">
    <source>
        <dbReference type="ARBA" id="ARBA00022692"/>
    </source>
</evidence>
<keyword evidence="4 13" id="KW-0716">Sensory transduction</keyword>
<feature type="transmembrane region" description="Helical" evidence="14">
    <location>
        <begin position="83"/>
        <end position="109"/>
    </location>
</feature>
<dbReference type="PANTHER" id="PTHR11394:SF23">
    <property type="entry name" value="TASTE RECEPTOR TYPE 2 MEMBER 14"/>
    <property type="match status" value="1"/>
</dbReference>
<dbReference type="GO" id="GO:0016020">
    <property type="term" value="C:membrane"/>
    <property type="evidence" value="ECO:0007669"/>
    <property type="project" value="UniProtKB-SubCell"/>
</dbReference>
<dbReference type="SUPFAM" id="SSF81321">
    <property type="entry name" value="Family A G protein-coupled receptor-like"/>
    <property type="match status" value="1"/>
</dbReference>
<keyword evidence="6 14" id="KW-1133">Transmembrane helix</keyword>
<proteinExistence type="inferred from homology"/>
<evidence type="ECO:0000256" key="4">
    <source>
        <dbReference type="ARBA" id="ARBA00022606"/>
    </source>
</evidence>
<reference evidence="16" key="1">
    <citation type="submission" date="2025-08" db="UniProtKB">
        <authorList>
            <consortium name="Ensembl"/>
        </authorList>
    </citation>
    <scope>IDENTIFICATION</scope>
</reference>
<dbReference type="Proteomes" id="UP000694417">
    <property type="component" value="Unplaced"/>
</dbReference>
<evidence type="ECO:0000313" key="16">
    <source>
        <dbReference type="Ensembl" id="ENSUPAP00010011441.1"/>
    </source>
</evidence>
<dbReference type="FunFam" id="1.20.1070.10:FF:000055">
    <property type="entry name" value="Taste receptor type 2"/>
    <property type="match status" value="1"/>
</dbReference>
<keyword evidence="7 13" id="KW-0297">G-protein coupled receptor</keyword>
<evidence type="ECO:0000256" key="10">
    <source>
        <dbReference type="ARBA" id="ARBA00023180"/>
    </source>
</evidence>
<feature type="transmembrane region" description="Helical" evidence="14">
    <location>
        <begin position="177"/>
        <end position="200"/>
    </location>
</feature>
<evidence type="ECO:0000313" key="17">
    <source>
        <dbReference type="Proteomes" id="UP000694417"/>
    </source>
</evidence>
<dbReference type="PANTHER" id="PTHR11394">
    <property type="entry name" value="TASTE RECEPTOR TYPE 2"/>
    <property type="match status" value="1"/>
</dbReference>
<evidence type="ECO:0000256" key="1">
    <source>
        <dbReference type="ARBA" id="ARBA00004141"/>
    </source>
</evidence>
<dbReference type="Pfam" id="PF05296">
    <property type="entry name" value="TAS2R"/>
    <property type="match status" value="1"/>
</dbReference>
<evidence type="ECO:0000256" key="14">
    <source>
        <dbReference type="SAM" id="Phobius"/>
    </source>
</evidence>
<organism evidence="16 17">
    <name type="scientific">Urocitellus parryii</name>
    <name type="common">Arctic ground squirrel</name>
    <name type="synonym">Spermophilus parryii</name>
    <dbReference type="NCBI Taxonomy" id="9999"/>
    <lineage>
        <taxon>Eukaryota</taxon>
        <taxon>Metazoa</taxon>
        <taxon>Chordata</taxon>
        <taxon>Craniata</taxon>
        <taxon>Vertebrata</taxon>
        <taxon>Euteleostomi</taxon>
        <taxon>Mammalia</taxon>
        <taxon>Eutheria</taxon>
        <taxon>Euarchontoglires</taxon>
        <taxon>Glires</taxon>
        <taxon>Rodentia</taxon>
        <taxon>Sciuromorpha</taxon>
        <taxon>Sciuridae</taxon>
        <taxon>Xerinae</taxon>
        <taxon>Marmotini</taxon>
        <taxon>Urocitellus</taxon>
    </lineage>
</organism>
<evidence type="ECO:0000256" key="8">
    <source>
        <dbReference type="ARBA" id="ARBA00023136"/>
    </source>
</evidence>
<feature type="transmembrane region" description="Helical" evidence="14">
    <location>
        <begin position="6"/>
        <end position="30"/>
    </location>
</feature>
<dbReference type="Gene3D" id="1.20.1070.10">
    <property type="entry name" value="Rhodopsin 7-helix transmembrane proteins"/>
    <property type="match status" value="1"/>
</dbReference>
<keyword evidence="11 13" id="KW-0807">Transducer</keyword>
<comment type="similarity">
    <text evidence="2 12">Belongs to the G-protein coupled receptor T2R family.</text>
</comment>
<evidence type="ECO:0000259" key="15">
    <source>
        <dbReference type="PROSITE" id="PS50262"/>
    </source>
</evidence>
<keyword evidence="3 13" id="KW-0919">Taste</keyword>
<sequence>MVSALHIIFTVIISTEFMTGILGNGFIILVNFIDWVKIRKICLADQILTALAISRIWLIWALIMYCLPRAFYPSSFLSSNKCILIGIAGILANHYSTWLTTSLSLFYFLKIANFSNPVFLHLKHRVEMVVLVMLLGTLVFLPFTLAVIRWKKYEMYPCEINMTLISKRSDFEDFSKIIIFIIGGFIPFLASLSFFFLLIFSLRKHLKNMKLNATGFRDPSVKAHIRAIKSVVSFLLLFAIYFLAVIMATFYSAEIQNKLILFLAQTIGYHSILVSILNNLQEKC</sequence>
<dbReference type="InterPro" id="IPR017452">
    <property type="entry name" value="GPCR_Rhodpsn_7TM"/>
</dbReference>
<reference evidence="16" key="2">
    <citation type="submission" date="2025-09" db="UniProtKB">
        <authorList>
            <consortium name="Ensembl"/>
        </authorList>
    </citation>
    <scope>IDENTIFICATION</scope>
</reference>
<dbReference type="InterPro" id="IPR007960">
    <property type="entry name" value="TAS2R"/>
</dbReference>
<dbReference type="GeneTree" id="ENSGT01150000286975"/>
<keyword evidence="5 13" id="KW-0812">Transmembrane</keyword>
<protein>
    <recommendedName>
        <fullName evidence="13">Taste receptor type 2</fullName>
    </recommendedName>
</protein>
<dbReference type="GO" id="GO:0033038">
    <property type="term" value="F:bitter taste receptor activity"/>
    <property type="evidence" value="ECO:0007669"/>
    <property type="project" value="InterPro"/>
</dbReference>
<keyword evidence="17" id="KW-1185">Reference proteome</keyword>
<keyword evidence="10" id="KW-0325">Glycoprotein</keyword>
<evidence type="ECO:0000256" key="11">
    <source>
        <dbReference type="ARBA" id="ARBA00023224"/>
    </source>
</evidence>
<comment type="subcellular location">
    <subcellularLocation>
        <location evidence="1 13">Membrane</location>
        <topology evidence="1 13">Multi-pass membrane protein</topology>
    </subcellularLocation>
</comment>